<reference evidence="3" key="1">
    <citation type="submission" date="2023-01" db="EMBL/GenBank/DDBJ databases">
        <title>Key to firefly adult light organ development and bioluminescence: homeobox transcription factors regulate luciferase expression and transportation to peroxisome.</title>
        <authorList>
            <person name="Fu X."/>
        </authorList>
    </citation>
    <scope>NUCLEOTIDE SEQUENCE [LARGE SCALE GENOMIC DNA]</scope>
</reference>
<name>A0AAN7SLR9_9COLE</name>
<keyword evidence="3" id="KW-1185">Reference proteome</keyword>
<feature type="compositionally biased region" description="Polar residues" evidence="1">
    <location>
        <begin position="15"/>
        <end position="58"/>
    </location>
</feature>
<organism evidence="2 3">
    <name type="scientific">Aquatica leii</name>
    <dbReference type="NCBI Taxonomy" id="1421715"/>
    <lineage>
        <taxon>Eukaryota</taxon>
        <taxon>Metazoa</taxon>
        <taxon>Ecdysozoa</taxon>
        <taxon>Arthropoda</taxon>
        <taxon>Hexapoda</taxon>
        <taxon>Insecta</taxon>
        <taxon>Pterygota</taxon>
        <taxon>Neoptera</taxon>
        <taxon>Endopterygota</taxon>
        <taxon>Coleoptera</taxon>
        <taxon>Polyphaga</taxon>
        <taxon>Elateriformia</taxon>
        <taxon>Elateroidea</taxon>
        <taxon>Lampyridae</taxon>
        <taxon>Luciolinae</taxon>
        <taxon>Aquatica</taxon>
    </lineage>
</organism>
<evidence type="ECO:0000313" key="3">
    <source>
        <dbReference type="Proteomes" id="UP001353858"/>
    </source>
</evidence>
<dbReference type="AlphaFoldDB" id="A0AAN7SLR9"/>
<evidence type="ECO:0000313" key="2">
    <source>
        <dbReference type="EMBL" id="KAK4886019.1"/>
    </source>
</evidence>
<gene>
    <name evidence="2" type="ORF">RN001_002290</name>
</gene>
<dbReference type="EMBL" id="JARPUR010000001">
    <property type="protein sequence ID" value="KAK4886019.1"/>
    <property type="molecule type" value="Genomic_DNA"/>
</dbReference>
<comment type="caution">
    <text evidence="2">The sequence shown here is derived from an EMBL/GenBank/DDBJ whole genome shotgun (WGS) entry which is preliminary data.</text>
</comment>
<evidence type="ECO:0000256" key="1">
    <source>
        <dbReference type="SAM" id="MobiDB-lite"/>
    </source>
</evidence>
<sequence>MTSRGNIILQALNKDSATASESINKKVSVQTENENSNLETKIPRVSTSSDPFTRTNEVYQEEYDHSDASYDNLFGDNSSDEYVPDPKDYVDSSDDGIAEEQNEPKTKKRCHRIMRED</sequence>
<feature type="compositionally biased region" description="Basic residues" evidence="1">
    <location>
        <begin position="106"/>
        <end position="117"/>
    </location>
</feature>
<dbReference type="Proteomes" id="UP001353858">
    <property type="component" value="Unassembled WGS sequence"/>
</dbReference>
<protein>
    <submittedName>
        <fullName evidence="2">Uncharacterized protein</fullName>
    </submittedName>
</protein>
<accession>A0AAN7SLR9</accession>
<feature type="compositionally biased region" description="Acidic residues" evidence="1">
    <location>
        <begin position="91"/>
        <end position="101"/>
    </location>
</feature>
<feature type="region of interest" description="Disordered" evidence="1">
    <location>
        <begin position="15"/>
        <end position="117"/>
    </location>
</feature>
<proteinExistence type="predicted"/>